<organism evidence="1 2">
    <name type="scientific">Anopheles minimus</name>
    <dbReference type="NCBI Taxonomy" id="112268"/>
    <lineage>
        <taxon>Eukaryota</taxon>
        <taxon>Metazoa</taxon>
        <taxon>Ecdysozoa</taxon>
        <taxon>Arthropoda</taxon>
        <taxon>Hexapoda</taxon>
        <taxon>Insecta</taxon>
        <taxon>Pterygota</taxon>
        <taxon>Neoptera</taxon>
        <taxon>Endopterygota</taxon>
        <taxon>Diptera</taxon>
        <taxon>Nematocera</taxon>
        <taxon>Culicoidea</taxon>
        <taxon>Culicidae</taxon>
        <taxon>Anophelinae</taxon>
        <taxon>Anopheles</taxon>
    </lineage>
</organism>
<dbReference type="EnsemblMetazoa" id="AMIN004245-RA">
    <property type="protein sequence ID" value="AMIN004245-PA"/>
    <property type="gene ID" value="AMIN004245"/>
</dbReference>
<reference evidence="1" key="2">
    <citation type="submission" date="2020-05" db="UniProtKB">
        <authorList>
            <consortium name="EnsemblMetazoa"/>
        </authorList>
    </citation>
    <scope>IDENTIFICATION</scope>
    <source>
        <strain evidence="1">MINIMUS1</strain>
    </source>
</reference>
<evidence type="ECO:0000313" key="2">
    <source>
        <dbReference type="Proteomes" id="UP000075920"/>
    </source>
</evidence>
<sequence>MGISASQSVWRNHDAQYPGGPMMLGRLASVELAAFGAKRFRLLGQPAPCAVREALFVRKRSTQIKQTDEVLCSYMCVTFSRPIM</sequence>
<dbReference type="AlphaFoldDB" id="A0A182W1N5"/>
<dbReference type="VEuPathDB" id="VectorBase:AMIN004245"/>
<accession>A0A182W1N5</accession>
<keyword evidence="2" id="KW-1185">Reference proteome</keyword>
<proteinExistence type="predicted"/>
<name>A0A182W1N5_9DIPT</name>
<dbReference type="Proteomes" id="UP000075920">
    <property type="component" value="Unassembled WGS sequence"/>
</dbReference>
<protein>
    <submittedName>
        <fullName evidence="1">Uncharacterized protein</fullName>
    </submittedName>
</protein>
<reference evidence="2" key="1">
    <citation type="submission" date="2013-03" db="EMBL/GenBank/DDBJ databases">
        <title>The Genome Sequence of Anopheles minimus MINIMUS1.</title>
        <authorList>
            <consortium name="The Broad Institute Genomics Platform"/>
            <person name="Neafsey D.E."/>
            <person name="Walton C."/>
            <person name="Walker B."/>
            <person name="Young S.K."/>
            <person name="Zeng Q."/>
            <person name="Gargeya S."/>
            <person name="Fitzgerald M."/>
            <person name="Haas B."/>
            <person name="Abouelleil A."/>
            <person name="Allen A.W."/>
            <person name="Alvarado L."/>
            <person name="Arachchi H.M."/>
            <person name="Berlin A.M."/>
            <person name="Chapman S.B."/>
            <person name="Gainer-Dewar J."/>
            <person name="Goldberg J."/>
            <person name="Griggs A."/>
            <person name="Gujja S."/>
            <person name="Hansen M."/>
            <person name="Howarth C."/>
            <person name="Imamovic A."/>
            <person name="Ireland A."/>
            <person name="Larimer J."/>
            <person name="McCowan C."/>
            <person name="Murphy C."/>
            <person name="Pearson M."/>
            <person name="Poon T.W."/>
            <person name="Priest M."/>
            <person name="Roberts A."/>
            <person name="Saif S."/>
            <person name="Shea T."/>
            <person name="Sisk P."/>
            <person name="Sykes S."/>
            <person name="Wortman J."/>
            <person name="Nusbaum C."/>
            <person name="Birren B."/>
        </authorList>
    </citation>
    <scope>NUCLEOTIDE SEQUENCE [LARGE SCALE GENOMIC DNA]</scope>
    <source>
        <strain evidence="2">MINIMUS1</strain>
    </source>
</reference>
<evidence type="ECO:0000313" key="1">
    <source>
        <dbReference type="EnsemblMetazoa" id="AMIN004245-PA"/>
    </source>
</evidence>